<dbReference type="PROSITE" id="PS51257">
    <property type="entry name" value="PROKAR_LIPOPROTEIN"/>
    <property type="match status" value="1"/>
</dbReference>
<protein>
    <submittedName>
        <fullName evidence="2">Uncharacterized protein</fullName>
    </submittedName>
</protein>
<dbReference type="AlphaFoldDB" id="W7UFP7"/>
<dbReference type="PATRIC" id="fig|1341157.4.peg.2198"/>
<organism evidence="2 3">
    <name type="scientific">Ruminococcus flavefaciens 007c</name>
    <dbReference type="NCBI Taxonomy" id="1341157"/>
    <lineage>
        <taxon>Bacteria</taxon>
        <taxon>Bacillati</taxon>
        <taxon>Bacillota</taxon>
        <taxon>Clostridia</taxon>
        <taxon>Eubacteriales</taxon>
        <taxon>Oscillospiraceae</taxon>
        <taxon>Ruminococcus</taxon>
    </lineage>
</organism>
<proteinExistence type="predicted"/>
<keyword evidence="3" id="KW-1185">Reference proteome</keyword>
<name>W7UFP7_RUMFL</name>
<evidence type="ECO:0000313" key="2">
    <source>
        <dbReference type="EMBL" id="EWM52743.1"/>
    </source>
</evidence>
<dbReference type="Proteomes" id="UP000019365">
    <property type="component" value="Unassembled WGS sequence"/>
</dbReference>
<dbReference type="RefSeq" id="WP_037299835.1">
    <property type="nucleotide sequence ID" value="NZ_ATAX01000028.1"/>
</dbReference>
<evidence type="ECO:0000313" key="3">
    <source>
        <dbReference type="Proteomes" id="UP000019365"/>
    </source>
</evidence>
<reference evidence="2 3" key="1">
    <citation type="journal article" date="2014" name="PLoS ONE">
        <title>Rumen cellulosomics: divergent fiber-degrading strategies revealed by comparative genome-wide analysis of six ruminococcal strains.</title>
        <authorList>
            <person name="Dassa B."/>
            <person name="Borovok I."/>
            <person name="Ruimy-Israeli V."/>
            <person name="Lamed R."/>
            <person name="Flint H.J."/>
            <person name="Duncan S.H."/>
            <person name="Henrissat B."/>
            <person name="Coutinho P."/>
            <person name="Morrison M."/>
            <person name="Mosoni P."/>
            <person name="Yeoman C.J."/>
            <person name="White B.A."/>
            <person name="Bayer E.A."/>
        </authorList>
    </citation>
    <scope>NUCLEOTIDE SEQUENCE [LARGE SCALE GENOMIC DNA]</scope>
    <source>
        <strain evidence="2 3">007c</strain>
    </source>
</reference>
<gene>
    <name evidence="2" type="ORF">RF007C_14015</name>
</gene>
<feature type="signal peptide" evidence="1">
    <location>
        <begin position="1"/>
        <end position="20"/>
    </location>
</feature>
<sequence length="289" mass="33798">MKKYCILLAASLLLSLSGCKKEMPKNFAAMPDVLSDDELNIAENEPSYKCIESHYMNGKLEEKKERLYDEHDHMISSDEFNVDTGETIPAMHGKHVNEYDVDGNWVKGIWYGPDEKTVDRVFINTYDENGNRTSIAVYYNYDGQPKKYLYYEMKYDGHGNETEWIKAKADNGIHGVCKYSYEFDDKGNITKKTEDDSSSKHETEEYTYTYDDDGNMLTENRRRYSKKETLFESSRKCDYDSRGNLIREESSFSDGRADKVISYEYDAHNRKIRETDGYSETLYEYETVK</sequence>
<dbReference type="EMBL" id="ATAX01000028">
    <property type="protein sequence ID" value="EWM52743.1"/>
    <property type="molecule type" value="Genomic_DNA"/>
</dbReference>
<keyword evidence="1" id="KW-0732">Signal</keyword>
<comment type="caution">
    <text evidence="2">The sequence shown here is derived from an EMBL/GenBank/DDBJ whole genome shotgun (WGS) entry which is preliminary data.</text>
</comment>
<dbReference type="Gene3D" id="2.180.10.10">
    <property type="entry name" value="RHS repeat-associated core"/>
    <property type="match status" value="1"/>
</dbReference>
<dbReference type="OrthoDB" id="9771173at2"/>
<accession>W7UFP7</accession>
<evidence type="ECO:0000256" key="1">
    <source>
        <dbReference type="SAM" id="SignalP"/>
    </source>
</evidence>
<feature type="chain" id="PRO_5039704910" evidence="1">
    <location>
        <begin position="21"/>
        <end position="289"/>
    </location>
</feature>